<dbReference type="InterPro" id="IPR012495">
    <property type="entry name" value="TadE-like_dom"/>
</dbReference>
<dbReference type="AlphaFoldDB" id="A0A3N1M5T2"/>
<proteinExistence type="predicted"/>
<protein>
    <submittedName>
        <fullName evidence="3">TadE-like protein</fullName>
    </submittedName>
</protein>
<keyword evidence="1" id="KW-0472">Membrane</keyword>
<keyword evidence="1" id="KW-1133">Transmembrane helix</keyword>
<keyword evidence="1" id="KW-0812">Transmembrane</keyword>
<accession>A0A3N1M5T2</accession>
<feature type="domain" description="TadE-like" evidence="2">
    <location>
        <begin position="19"/>
        <end position="61"/>
    </location>
</feature>
<dbReference type="Proteomes" id="UP000278222">
    <property type="component" value="Unassembled WGS sequence"/>
</dbReference>
<keyword evidence="4" id="KW-1185">Reference proteome</keyword>
<dbReference type="Pfam" id="PF07811">
    <property type="entry name" value="TadE"/>
    <property type="match status" value="1"/>
</dbReference>
<name>A0A3N1M5T2_9PROT</name>
<gene>
    <name evidence="3" type="ORF">EDC65_0339</name>
</gene>
<evidence type="ECO:0000313" key="3">
    <source>
        <dbReference type="EMBL" id="ROQ01162.1"/>
    </source>
</evidence>
<dbReference type="EMBL" id="RJKX01000011">
    <property type="protein sequence ID" value="ROQ01162.1"/>
    <property type="molecule type" value="Genomic_DNA"/>
</dbReference>
<evidence type="ECO:0000313" key="4">
    <source>
        <dbReference type="Proteomes" id="UP000278222"/>
    </source>
</evidence>
<evidence type="ECO:0000259" key="2">
    <source>
        <dbReference type="Pfam" id="PF07811"/>
    </source>
</evidence>
<reference evidence="3 4" key="1">
    <citation type="submission" date="2018-11" db="EMBL/GenBank/DDBJ databases">
        <title>Genomic Encyclopedia of Type Strains, Phase IV (KMG-IV): sequencing the most valuable type-strain genomes for metagenomic binning, comparative biology and taxonomic classification.</title>
        <authorList>
            <person name="Goeker M."/>
        </authorList>
    </citation>
    <scope>NUCLEOTIDE SEQUENCE [LARGE SCALE GENOMIC DNA]</scope>
    <source>
        <strain evidence="3 4">DSM 5900</strain>
    </source>
</reference>
<organism evidence="3 4">
    <name type="scientific">Stella humosa</name>
    <dbReference type="NCBI Taxonomy" id="94"/>
    <lineage>
        <taxon>Bacteria</taxon>
        <taxon>Pseudomonadati</taxon>
        <taxon>Pseudomonadota</taxon>
        <taxon>Alphaproteobacteria</taxon>
        <taxon>Rhodospirillales</taxon>
        <taxon>Stellaceae</taxon>
        <taxon>Stella</taxon>
    </lineage>
</organism>
<sequence length="135" mass="14371">MYAEPARCLWAAWRSSRAGVAALEFALVAPIFLALIFGIIDLSRYTFSVISVRHAAAEAVRAASLGRSSNDVQQIARTQAPFLGDALSVSCSGCVGADASAVRTYSVTATFNFSFLLPFLPATTVAIQESTQITY</sequence>
<dbReference type="RefSeq" id="WP_170216281.1">
    <property type="nucleotide sequence ID" value="NZ_AP019700.1"/>
</dbReference>
<comment type="caution">
    <text evidence="3">The sequence shown here is derived from an EMBL/GenBank/DDBJ whole genome shotgun (WGS) entry which is preliminary data.</text>
</comment>
<feature type="transmembrane region" description="Helical" evidence="1">
    <location>
        <begin position="20"/>
        <end position="40"/>
    </location>
</feature>
<evidence type="ECO:0000256" key="1">
    <source>
        <dbReference type="SAM" id="Phobius"/>
    </source>
</evidence>